<accession>A0A2N9JHR9</accession>
<evidence type="ECO:0000256" key="5">
    <source>
        <dbReference type="ARBA" id="ARBA00022840"/>
    </source>
</evidence>
<comment type="function">
    <text evidence="10 11">Involved in cell wall formation. Catalyzes the final step in the synthesis of UDP-N-acetylmuramoyl-pentapeptide, the precursor of murein.</text>
</comment>
<keyword evidence="5 10" id="KW-0067">ATP-binding</keyword>
<dbReference type="HAMAP" id="MF_02019">
    <property type="entry name" value="MurF"/>
    <property type="match status" value="1"/>
</dbReference>
<dbReference type="PANTHER" id="PTHR43024:SF1">
    <property type="entry name" value="UDP-N-ACETYLMURAMOYL-TRIPEPTIDE--D-ALANYL-D-ALANINE LIGASE"/>
    <property type="match status" value="1"/>
</dbReference>
<dbReference type="InterPro" id="IPR005863">
    <property type="entry name" value="UDP-N-AcMur_synth"/>
</dbReference>
<reference evidence="15 16" key="1">
    <citation type="submission" date="2018-02" db="EMBL/GenBank/DDBJ databases">
        <authorList>
            <person name="Cohen D.B."/>
            <person name="Kent A.D."/>
        </authorList>
    </citation>
    <scope>NUCLEOTIDE SEQUENCE [LARGE SCALE GENOMIC DNA]</scope>
    <source>
        <strain evidence="15">1</strain>
    </source>
</reference>
<feature type="binding site" evidence="10">
    <location>
        <begin position="119"/>
        <end position="125"/>
    </location>
    <ligand>
        <name>ATP</name>
        <dbReference type="ChEBI" id="CHEBI:30616"/>
    </ligand>
</feature>
<evidence type="ECO:0000313" key="16">
    <source>
        <dbReference type="Proteomes" id="UP000238164"/>
    </source>
</evidence>
<dbReference type="PANTHER" id="PTHR43024">
    <property type="entry name" value="UDP-N-ACETYLMURAMOYL-TRIPEPTIDE--D-ALANYL-D-ALANINE LIGASE"/>
    <property type="match status" value="1"/>
</dbReference>
<gene>
    <name evidence="10 15" type="primary">murF</name>
    <name evidence="15" type="ORF">MPLG2_2103</name>
</gene>
<evidence type="ECO:0000256" key="8">
    <source>
        <dbReference type="ARBA" id="ARBA00023306"/>
    </source>
</evidence>
<evidence type="ECO:0000259" key="13">
    <source>
        <dbReference type="Pfam" id="PF02875"/>
    </source>
</evidence>
<keyword evidence="7 10" id="KW-0573">Peptidoglycan synthesis</keyword>
<dbReference type="Gene3D" id="3.90.190.20">
    <property type="entry name" value="Mur ligase, C-terminal domain"/>
    <property type="match status" value="1"/>
</dbReference>
<dbReference type="Proteomes" id="UP000238164">
    <property type="component" value="Chromosome 1"/>
</dbReference>
<dbReference type="Gene3D" id="3.40.1190.10">
    <property type="entry name" value="Mur-like, catalytic domain"/>
    <property type="match status" value="1"/>
</dbReference>
<dbReference type="GO" id="GO:0008360">
    <property type="term" value="P:regulation of cell shape"/>
    <property type="evidence" value="ECO:0007669"/>
    <property type="project" value="UniProtKB-KW"/>
</dbReference>
<dbReference type="KEGG" id="mgg:MPLG2_2103"/>
<evidence type="ECO:0000256" key="7">
    <source>
        <dbReference type="ARBA" id="ARBA00022984"/>
    </source>
</evidence>
<dbReference type="GO" id="GO:0009252">
    <property type="term" value="P:peptidoglycan biosynthetic process"/>
    <property type="evidence" value="ECO:0007669"/>
    <property type="project" value="UniProtKB-UniRule"/>
</dbReference>
<comment type="subcellular location">
    <subcellularLocation>
        <location evidence="10 11">Cytoplasm</location>
    </subcellularLocation>
</comment>
<name>A0A2N9JHR9_9ACTN</name>
<feature type="domain" description="Mur ligase N-terminal catalytic" evidence="12">
    <location>
        <begin position="36"/>
        <end position="81"/>
    </location>
</feature>
<feature type="domain" description="Mur ligase C-terminal" evidence="13">
    <location>
        <begin position="340"/>
        <end position="463"/>
    </location>
</feature>
<evidence type="ECO:0000313" key="15">
    <source>
        <dbReference type="EMBL" id="SPD87133.1"/>
    </source>
</evidence>
<dbReference type="InterPro" id="IPR036615">
    <property type="entry name" value="Mur_ligase_C_dom_sf"/>
</dbReference>
<dbReference type="Pfam" id="PF01225">
    <property type="entry name" value="Mur_ligase"/>
    <property type="match status" value="1"/>
</dbReference>
<evidence type="ECO:0000256" key="4">
    <source>
        <dbReference type="ARBA" id="ARBA00022741"/>
    </source>
</evidence>
<keyword evidence="6 10" id="KW-0133">Cell shape</keyword>
<dbReference type="EMBL" id="LT985188">
    <property type="protein sequence ID" value="SPD87133.1"/>
    <property type="molecule type" value="Genomic_DNA"/>
</dbReference>
<dbReference type="Pfam" id="PF02875">
    <property type="entry name" value="Mur_ligase_C"/>
    <property type="match status" value="1"/>
</dbReference>
<organism evidence="15 16">
    <name type="scientific">Micropruina glycogenica</name>
    <dbReference type="NCBI Taxonomy" id="75385"/>
    <lineage>
        <taxon>Bacteria</taxon>
        <taxon>Bacillati</taxon>
        <taxon>Actinomycetota</taxon>
        <taxon>Actinomycetes</taxon>
        <taxon>Propionibacteriales</taxon>
        <taxon>Nocardioidaceae</taxon>
        <taxon>Micropruina</taxon>
    </lineage>
</organism>
<dbReference type="Gene3D" id="3.40.1390.10">
    <property type="entry name" value="MurE/MurF, N-terminal domain"/>
    <property type="match status" value="1"/>
</dbReference>
<dbReference type="InterPro" id="IPR036565">
    <property type="entry name" value="Mur-like_cat_sf"/>
</dbReference>
<evidence type="ECO:0000256" key="11">
    <source>
        <dbReference type="RuleBase" id="RU004136"/>
    </source>
</evidence>
<keyword evidence="3 10" id="KW-0132">Cell division</keyword>
<keyword evidence="9 10" id="KW-0961">Cell wall biogenesis/degradation</keyword>
<evidence type="ECO:0000259" key="14">
    <source>
        <dbReference type="Pfam" id="PF08245"/>
    </source>
</evidence>
<evidence type="ECO:0000256" key="2">
    <source>
        <dbReference type="ARBA" id="ARBA00022598"/>
    </source>
</evidence>
<evidence type="ECO:0000256" key="6">
    <source>
        <dbReference type="ARBA" id="ARBA00022960"/>
    </source>
</evidence>
<dbReference type="SUPFAM" id="SSF53623">
    <property type="entry name" value="MurD-like peptide ligases, catalytic domain"/>
    <property type="match status" value="1"/>
</dbReference>
<proteinExistence type="inferred from homology"/>
<evidence type="ECO:0000256" key="10">
    <source>
        <dbReference type="HAMAP-Rule" id="MF_02019"/>
    </source>
</evidence>
<dbReference type="GO" id="GO:0005524">
    <property type="term" value="F:ATP binding"/>
    <property type="evidence" value="ECO:0007669"/>
    <property type="project" value="UniProtKB-UniRule"/>
</dbReference>
<dbReference type="GO" id="GO:0008766">
    <property type="term" value="F:UDP-N-acetylmuramoylalanyl-D-glutamyl-2,6-diaminopimelate-D-alanyl-D-alanine ligase activity"/>
    <property type="evidence" value="ECO:0007669"/>
    <property type="project" value="RHEA"/>
</dbReference>
<comment type="similarity">
    <text evidence="10">Belongs to the MurCDEF family. MurF subfamily.</text>
</comment>
<evidence type="ECO:0000256" key="1">
    <source>
        <dbReference type="ARBA" id="ARBA00022490"/>
    </source>
</evidence>
<evidence type="ECO:0000259" key="12">
    <source>
        <dbReference type="Pfam" id="PF01225"/>
    </source>
</evidence>
<dbReference type="GO" id="GO:0047480">
    <property type="term" value="F:UDP-N-acetylmuramoyl-tripeptide-D-alanyl-D-alanine ligase activity"/>
    <property type="evidence" value="ECO:0007669"/>
    <property type="project" value="UniProtKB-UniRule"/>
</dbReference>
<sequence>MFVGGVQTVRERTIRAVAALAGAADPAIEGTAGPDVVIDSRLATPGAVFVALPGEHVDGHDFVAAAAANGAVAAICTHPTDAALAHLVVPDALQGLTRLATGVIAEAKSSGLRTVGITGSSGKTSTKDLLGQVLAAHGATISPKGSFNNEIGVPLTALRVTDDTRFLVSEMGARGGGHIAWLCRIVPPDVAVVLNVGHAHLGEFGSVEAIALAKGELVEALTPQGWAVLNADDPLVAAMAARTRARLAHYSLTGEPAGDLRVWAEHLRADDVQRHSFTLRAAGAGDDGAIDCAEPVELQGPGRHQVVNALAAATAALALGVPPVTVAGALSGAVAQSAWRMQLMPRADGVLVVNDAYNANPDSMRAALVTVAGMRRAGGRLIAVLGDMLELGAAAADEHEKLGALAAELGFEVVAVGQLADEIARGVRRGFGTVTRVSDVQEAVAVAQANLQPADVVVVKASRGLALDRVADALAAAGETA</sequence>
<comment type="pathway">
    <text evidence="10 11">Cell wall biogenesis; peptidoglycan biosynthesis.</text>
</comment>
<dbReference type="UniPathway" id="UPA00219"/>
<dbReference type="GO" id="GO:0071555">
    <property type="term" value="P:cell wall organization"/>
    <property type="evidence" value="ECO:0007669"/>
    <property type="project" value="UniProtKB-KW"/>
</dbReference>
<keyword evidence="2 10" id="KW-0436">Ligase</keyword>
<keyword evidence="8 10" id="KW-0131">Cell cycle</keyword>
<dbReference type="InterPro" id="IPR000713">
    <property type="entry name" value="Mur_ligase_N"/>
</dbReference>
<keyword evidence="1 10" id="KW-0963">Cytoplasm</keyword>
<dbReference type="InterPro" id="IPR051046">
    <property type="entry name" value="MurCDEF_CellWall_CoF430Synth"/>
</dbReference>
<dbReference type="SUPFAM" id="SSF63418">
    <property type="entry name" value="MurE/MurF N-terminal domain"/>
    <property type="match status" value="1"/>
</dbReference>
<keyword evidence="16" id="KW-1185">Reference proteome</keyword>
<keyword evidence="4 10" id="KW-0547">Nucleotide-binding</keyword>
<dbReference type="InterPro" id="IPR013221">
    <property type="entry name" value="Mur_ligase_cen"/>
</dbReference>
<dbReference type="GO" id="GO:0005737">
    <property type="term" value="C:cytoplasm"/>
    <property type="evidence" value="ECO:0007669"/>
    <property type="project" value="UniProtKB-SubCell"/>
</dbReference>
<dbReference type="SUPFAM" id="SSF53244">
    <property type="entry name" value="MurD-like peptide ligases, peptide-binding domain"/>
    <property type="match status" value="1"/>
</dbReference>
<dbReference type="EC" id="6.3.2.10" evidence="10 11"/>
<dbReference type="Pfam" id="PF08245">
    <property type="entry name" value="Mur_ligase_M"/>
    <property type="match status" value="1"/>
</dbReference>
<comment type="catalytic activity">
    <reaction evidence="10 11">
        <text>D-alanyl-D-alanine + UDP-N-acetyl-alpha-D-muramoyl-L-alanyl-gamma-D-glutamyl-meso-2,6-diaminopimelate + ATP = UDP-N-acetyl-alpha-D-muramoyl-L-alanyl-gamma-D-glutamyl-meso-2,6-diaminopimeloyl-D-alanyl-D-alanine + ADP + phosphate + H(+)</text>
        <dbReference type="Rhea" id="RHEA:28374"/>
        <dbReference type="ChEBI" id="CHEBI:15378"/>
        <dbReference type="ChEBI" id="CHEBI:30616"/>
        <dbReference type="ChEBI" id="CHEBI:43474"/>
        <dbReference type="ChEBI" id="CHEBI:57822"/>
        <dbReference type="ChEBI" id="CHEBI:61386"/>
        <dbReference type="ChEBI" id="CHEBI:83905"/>
        <dbReference type="ChEBI" id="CHEBI:456216"/>
        <dbReference type="EC" id="6.3.2.10"/>
    </reaction>
</comment>
<protein>
    <recommendedName>
        <fullName evidence="10 11">UDP-N-acetylmuramoyl-tripeptide--D-alanyl-D-alanine ligase</fullName>
        <ecNumber evidence="10 11">6.3.2.10</ecNumber>
    </recommendedName>
    <alternativeName>
        <fullName evidence="10">D-alanyl-D-alanine-adding enzyme</fullName>
    </alternativeName>
</protein>
<dbReference type="GO" id="GO:0051301">
    <property type="term" value="P:cell division"/>
    <property type="evidence" value="ECO:0007669"/>
    <property type="project" value="UniProtKB-KW"/>
</dbReference>
<evidence type="ECO:0000256" key="9">
    <source>
        <dbReference type="ARBA" id="ARBA00023316"/>
    </source>
</evidence>
<feature type="domain" description="Mur ligase central" evidence="14">
    <location>
        <begin position="117"/>
        <end position="316"/>
    </location>
</feature>
<dbReference type="InterPro" id="IPR035911">
    <property type="entry name" value="MurE/MurF_N"/>
</dbReference>
<dbReference type="InterPro" id="IPR004101">
    <property type="entry name" value="Mur_ligase_C"/>
</dbReference>
<dbReference type="AlphaFoldDB" id="A0A2N9JHR9"/>
<dbReference type="NCBIfam" id="TIGR01143">
    <property type="entry name" value="murF"/>
    <property type="match status" value="1"/>
</dbReference>
<evidence type="ECO:0000256" key="3">
    <source>
        <dbReference type="ARBA" id="ARBA00022618"/>
    </source>
</evidence>